<proteinExistence type="predicted"/>
<organism evidence="2">
    <name type="scientific">viral metagenome</name>
    <dbReference type="NCBI Taxonomy" id="1070528"/>
    <lineage>
        <taxon>unclassified sequences</taxon>
        <taxon>metagenomes</taxon>
        <taxon>organismal metagenomes</taxon>
    </lineage>
</organism>
<accession>A0A6C0BR91</accession>
<reference evidence="2" key="1">
    <citation type="journal article" date="2020" name="Nature">
        <title>Giant virus diversity and host interactions through global metagenomics.</title>
        <authorList>
            <person name="Schulz F."/>
            <person name="Roux S."/>
            <person name="Paez-Espino D."/>
            <person name="Jungbluth S."/>
            <person name="Walsh D.A."/>
            <person name="Denef V.J."/>
            <person name="McMahon K.D."/>
            <person name="Konstantinidis K.T."/>
            <person name="Eloe-Fadrosh E.A."/>
            <person name="Kyrpides N.C."/>
            <person name="Woyke T."/>
        </authorList>
    </citation>
    <scope>NUCLEOTIDE SEQUENCE</scope>
    <source>
        <strain evidence="2">GVMAG-M-3300018416-26</strain>
    </source>
</reference>
<sequence length="1782" mass="209062">MKNIDCELFNDSDERIFSVNRLKPNGDIDLYVFSRDISDLKAKDFMKDQISNVFFIEKAIYQDDTIYNFKFKISSIMEETVESVFLFQEKEVNKQNKEFIIHNFLRSCFRKGTFMTTSRFNRLLNMYFVEGVTNISFRTDADIIRYDQARELLTKKKSKVLKNVKKYYHPVSFELKDNHEVDVLFAINPYDSVQMDDEDFKTSINHQHSHNMMDIGTFNKNNEIFVVCRSDYDDFITEVFGTHKKKLLDFYFKDETKEGHVNNAKYEKLLNKIDEIKNKVNLEEYFSSVQNINCRLVDVKLSANPIPKQYTSKKIKHNSEYSSVNLKKVFHLLTASSIAPFISYKGKNNEYYYRVLKYGLPELITKKRYDKWITQERKFVKDRSNDSITIKAITNENIVSSIILRESGNYDIYIKFPAVKNIQIRYLNELITNLNQSIIGEISNLTQYDESKISSFNLNVNGELAEYKTIVLITTNEKIATKPVLIKRLEKNMYFSMIKDMGNNELLLKYKRVSNYAEMDAITGFLNSNYNLKKDDLIEKMVTEFSLDHDTATKEWEKRKDDIQLQLINNNGHITYKNKYTEGIIVRLKLLNHNQFELSLQNATRTDYHDNIIKVMILMLSKTERINFNIDDSNKKLMEVTQEEQKERSGDTFTMALLNQVNEPLNEADQKVDNEDDDDSSIISADSLDLYSVSPGNEFLEDDNEDDVLGNAELSTMLNNETVRRSPIETEDDVPGTVVDVNNEFKDVNMDDKMMKRYHTKFINDRLKNADSELFVKGYSKHCGAVDKKQPVVLTKLDKERVDAHNRNAYTGYIKTGSTPELTERNYYICPLIWCPISKVAMTAKEMEENGNMCPKPNQEAPLILHNKKDNVKKALGDYKKYPYLMKQNLHPGQKEMVCCGYKPNPNVKYDENKVTNDENDSIKENDNKNDNTNRYIRKMVGLPVEDDRLASLPVSLNNILNPGKTIEMCSGLRNESKDNCFIRLGLGLNVKNRFLNALVNTLNNPKVTTVKELGELINSDLSLHEYIMLNHGNTMKTYVPYSFDEHKVYKKYKQYVKSKKGQTYIRALNLYEIFNFVNNNNDLDVNDEMYKRIKRELTMFASFDNFKEYMKDDLIEKDSEEMYGLTKLHFLNPYRLVYIILNTSDEDDITILCQKYSLSHVDESSKCVFLLNNRSYYELLIRNKSCCSIETMKEPFSVKDDGIRDLINIYKSNCGFVGNNVKLSANDVYLKLLDMYRNDFFKCKNIPKKTPGEDIVVILNYNIRIVGFLIKPTGFYIPLDNDEYITKFFFDEICDHSNSAVYMDDMSLLIDTDMICNDKKVYKAVLNNLKSIDMFYDELLKDDKQIDLHVSIQDEIDEEMLNLFIGHVTDDARLNFMNEYEKIEEDKLTLIKLVIKELNDNPIFQKRFDLIRHDLNPYPEKEKIIQMRDELKHLIGKIQYDKEVSDELLDVLTDEFYNKGVVVLEKIMYTNPVINMNIEILYTLKDLMSDALYEHYLMAENPYKSLKNSIEDLIMEYNVLTLRTDDTLSDEQYSFKKIQPNDMYNSGKIHPQMMGTVFNKTNTADVFIKLFDKINNELFQNKFIKLTKEYVIENMISKLTNLYTTNENKKLIRYWMNVFNQNNVQLAKKTENALVITNQKNKFEGYEYNIYTSQDLSNILRDINYKWGLFELGFMCKAYSLGLIILSRTKTNPTKLVDVKIRDNMELVLPSDESAIEKTRYVIVFLSNSNDVPSPYYIMMKSRDRRYEQLIYSWNELTSTMHNTLRREKTEQIKFFDKLFV</sequence>
<dbReference type="EMBL" id="MN739216">
    <property type="protein sequence ID" value="QHS94079.1"/>
    <property type="molecule type" value="Genomic_DNA"/>
</dbReference>
<evidence type="ECO:0000256" key="1">
    <source>
        <dbReference type="SAM" id="MobiDB-lite"/>
    </source>
</evidence>
<evidence type="ECO:0000313" key="2">
    <source>
        <dbReference type="EMBL" id="QHS94079.1"/>
    </source>
</evidence>
<name>A0A6C0BR91_9ZZZZ</name>
<feature type="region of interest" description="Disordered" evidence="1">
    <location>
        <begin position="910"/>
        <end position="931"/>
    </location>
</feature>
<protein>
    <submittedName>
        <fullName evidence="2">Uncharacterized protein</fullName>
    </submittedName>
</protein>